<accession>A0ABD2WV25</accession>
<gene>
    <name evidence="2" type="ORF">TKK_009372</name>
</gene>
<proteinExistence type="predicted"/>
<evidence type="ECO:0000313" key="2">
    <source>
        <dbReference type="EMBL" id="KAL3396790.1"/>
    </source>
</evidence>
<dbReference type="InterPro" id="IPR036770">
    <property type="entry name" value="Ankyrin_rpt-contain_sf"/>
</dbReference>
<organism evidence="2 3">
    <name type="scientific">Trichogramma kaykai</name>
    <dbReference type="NCBI Taxonomy" id="54128"/>
    <lineage>
        <taxon>Eukaryota</taxon>
        <taxon>Metazoa</taxon>
        <taxon>Ecdysozoa</taxon>
        <taxon>Arthropoda</taxon>
        <taxon>Hexapoda</taxon>
        <taxon>Insecta</taxon>
        <taxon>Pterygota</taxon>
        <taxon>Neoptera</taxon>
        <taxon>Endopterygota</taxon>
        <taxon>Hymenoptera</taxon>
        <taxon>Apocrita</taxon>
        <taxon>Proctotrupomorpha</taxon>
        <taxon>Chalcidoidea</taxon>
        <taxon>Trichogrammatidae</taxon>
        <taxon>Trichogramma</taxon>
    </lineage>
</organism>
<dbReference type="Proteomes" id="UP001627154">
    <property type="component" value="Unassembled WGS sequence"/>
</dbReference>
<dbReference type="Gene3D" id="1.25.40.20">
    <property type="entry name" value="Ankyrin repeat-containing domain"/>
    <property type="match status" value="1"/>
</dbReference>
<dbReference type="AlphaFoldDB" id="A0ABD2WV25"/>
<name>A0ABD2WV25_9HYME</name>
<keyword evidence="3" id="KW-1185">Reference proteome</keyword>
<evidence type="ECO:0000313" key="3">
    <source>
        <dbReference type="Proteomes" id="UP001627154"/>
    </source>
</evidence>
<evidence type="ECO:0000256" key="1">
    <source>
        <dbReference type="SAM" id="MobiDB-lite"/>
    </source>
</evidence>
<feature type="region of interest" description="Disordered" evidence="1">
    <location>
        <begin position="102"/>
        <end position="134"/>
    </location>
</feature>
<sequence length="134" mass="14918">MACEEERLDEAALLIKSGASLMVKNNEEKTPLDFCKTRAMAQKLQCVIHRIFFDEDVDEVELSQIVDKYSASPPPEISPIEENDVNSEIERADAFPTLSQILDIDSASPPPEVSSLDENDVQSEIQSTEPPPKK</sequence>
<comment type="caution">
    <text evidence="2">The sequence shown here is derived from an EMBL/GenBank/DDBJ whole genome shotgun (WGS) entry which is preliminary data.</text>
</comment>
<protein>
    <submittedName>
        <fullName evidence="2">Uncharacterized protein</fullName>
    </submittedName>
</protein>
<dbReference type="EMBL" id="JBJJXI010000069">
    <property type="protein sequence ID" value="KAL3396790.1"/>
    <property type="molecule type" value="Genomic_DNA"/>
</dbReference>
<reference evidence="2 3" key="1">
    <citation type="journal article" date="2024" name="bioRxiv">
        <title>A reference genome for Trichogramma kaykai: A tiny desert-dwelling parasitoid wasp with competing sex-ratio distorters.</title>
        <authorList>
            <person name="Culotta J."/>
            <person name="Lindsey A.R."/>
        </authorList>
    </citation>
    <scope>NUCLEOTIDE SEQUENCE [LARGE SCALE GENOMIC DNA]</scope>
    <source>
        <strain evidence="2 3">KSX58</strain>
    </source>
</reference>